<reference evidence="1 2" key="1">
    <citation type="journal article" date="2021" name="Elife">
        <title>Chloroplast acquisition without the gene transfer in kleptoplastic sea slugs, Plakobranchus ocellatus.</title>
        <authorList>
            <person name="Maeda T."/>
            <person name="Takahashi S."/>
            <person name="Yoshida T."/>
            <person name="Shimamura S."/>
            <person name="Takaki Y."/>
            <person name="Nagai Y."/>
            <person name="Toyoda A."/>
            <person name="Suzuki Y."/>
            <person name="Arimoto A."/>
            <person name="Ishii H."/>
            <person name="Satoh N."/>
            <person name="Nishiyama T."/>
            <person name="Hasebe M."/>
            <person name="Maruyama T."/>
            <person name="Minagawa J."/>
            <person name="Obokata J."/>
            <person name="Shigenobu S."/>
        </authorList>
    </citation>
    <scope>NUCLEOTIDE SEQUENCE [LARGE SCALE GENOMIC DNA]</scope>
</reference>
<evidence type="ECO:0000313" key="2">
    <source>
        <dbReference type="Proteomes" id="UP000735302"/>
    </source>
</evidence>
<name>A0AAV4C7V6_9GAST</name>
<proteinExistence type="predicted"/>
<comment type="caution">
    <text evidence="1">The sequence shown here is derived from an EMBL/GenBank/DDBJ whole genome shotgun (WGS) entry which is preliminary data.</text>
</comment>
<accession>A0AAV4C7V6</accession>
<organism evidence="1 2">
    <name type="scientific">Plakobranchus ocellatus</name>
    <dbReference type="NCBI Taxonomy" id="259542"/>
    <lineage>
        <taxon>Eukaryota</taxon>
        <taxon>Metazoa</taxon>
        <taxon>Spiralia</taxon>
        <taxon>Lophotrochozoa</taxon>
        <taxon>Mollusca</taxon>
        <taxon>Gastropoda</taxon>
        <taxon>Heterobranchia</taxon>
        <taxon>Euthyneura</taxon>
        <taxon>Panpulmonata</taxon>
        <taxon>Sacoglossa</taxon>
        <taxon>Placobranchoidea</taxon>
        <taxon>Plakobranchidae</taxon>
        <taxon>Plakobranchus</taxon>
    </lineage>
</organism>
<dbReference type="AlphaFoldDB" id="A0AAV4C7V6"/>
<evidence type="ECO:0000313" key="1">
    <source>
        <dbReference type="EMBL" id="GFO27597.1"/>
    </source>
</evidence>
<keyword evidence="2" id="KW-1185">Reference proteome</keyword>
<dbReference type="EMBL" id="BLXT01005934">
    <property type="protein sequence ID" value="GFO27597.1"/>
    <property type="molecule type" value="Genomic_DNA"/>
</dbReference>
<sequence>MGSGGNGSIVLALRTVHKLRLALQVLEKNSRFSAARSISYTQTNSLELGYRKSSTNTNFIAVVTLPKALMQLDETDSVCIDLYIPTLQYTVARLNMACQMWGEDKGISKIFLACHSDQGNHIHMTMSRPTNLTWRSESRLIPWGRY</sequence>
<gene>
    <name evidence="1" type="ORF">PoB_005410200</name>
</gene>
<dbReference type="Proteomes" id="UP000735302">
    <property type="component" value="Unassembled WGS sequence"/>
</dbReference>
<protein>
    <submittedName>
        <fullName evidence="1">Uncharacterized protein</fullName>
    </submittedName>
</protein>